<evidence type="ECO:0000313" key="4">
    <source>
        <dbReference type="Proteomes" id="UP000321533"/>
    </source>
</evidence>
<feature type="domain" description="Aldehyde dehydrogenase" evidence="2">
    <location>
        <begin position="26"/>
        <end position="468"/>
    </location>
</feature>
<dbReference type="InterPro" id="IPR044151">
    <property type="entry name" value="ALDH_KGSADH"/>
</dbReference>
<keyword evidence="1" id="KW-0560">Oxidoreductase</keyword>
<dbReference type="OrthoDB" id="9770537at2"/>
<gene>
    <name evidence="3" type="ORF">FRZ67_04855</name>
</gene>
<dbReference type="PANTHER" id="PTHR43353:SF3">
    <property type="entry name" value="ALDEHYDE DEHYDROGENASE-RELATED"/>
    <property type="match status" value="1"/>
</dbReference>
<dbReference type="RefSeq" id="WP_147188460.1">
    <property type="nucleotide sequence ID" value="NZ_CP042435.1"/>
</dbReference>
<dbReference type="InterPro" id="IPR050740">
    <property type="entry name" value="Aldehyde_DH_Superfamily"/>
</dbReference>
<dbReference type="GO" id="GO:0016620">
    <property type="term" value="F:oxidoreductase activity, acting on the aldehyde or oxo group of donors, NAD or NADP as acceptor"/>
    <property type="evidence" value="ECO:0007669"/>
    <property type="project" value="InterPro"/>
</dbReference>
<dbReference type="InterPro" id="IPR015590">
    <property type="entry name" value="Aldehyde_DH_dom"/>
</dbReference>
<dbReference type="SUPFAM" id="SSF53720">
    <property type="entry name" value="ALDH-like"/>
    <property type="match status" value="1"/>
</dbReference>
<dbReference type="EMBL" id="CP042435">
    <property type="protein sequence ID" value="QEC66660.1"/>
    <property type="molecule type" value="Genomic_DNA"/>
</dbReference>
<protein>
    <submittedName>
        <fullName evidence="3">Aldehyde dehydrogenase (NADP(+))</fullName>
    </submittedName>
</protein>
<proteinExistence type="predicted"/>
<keyword evidence="4" id="KW-1185">Reference proteome</keyword>
<dbReference type="InterPro" id="IPR016163">
    <property type="entry name" value="Ald_DH_C"/>
</dbReference>
<dbReference type="InterPro" id="IPR016162">
    <property type="entry name" value="Ald_DH_N"/>
</dbReference>
<sequence length="529" mass="57341">MMLTGKNLIGYKLFGMNNETFSVAINFKNETGAYAFHEAATAEIDQAAMLAANAFEQYRKLSGTEKAFFLETLADAIAAAKDELIPVAMQETKLPQPRLEGEVQRTINQIKLFASLLREGSWVKAVIDTAQPDRKPLPKPDIRQMQIPLGPVAVFGASNFPFAFSVAGGDTISALAAGCPVIYKAHPAHPATSELVAQLVIDALKKCNMPEGLFALLQGKSNACSITLVQHPLVKAVAFTGSFTGGKALFDAACKRQEPIPVYAEMGSVNPVFILPNIMSKDANGIAEKLAASNLLSVGQFCTNPGLIFSVKSTDTENFLSTFASAIKQSNAGCMLSENIYHNYSANIKSLLVTEKLKLKSYGKEANTDKTVTAHMFQTDAKAFLANKDLWHEVFGPASIHVVAENIEELYSIANELQGQLTASVWADEDDMYAANELAQILALKAGRIMLNNVPTGVEVTHAMVHGGPYPATTDARSTSVGTAAIYRFTRPVCYQNFTQQMLPDALKNKNTLSIQRFVDGKIDQRDID</sequence>
<evidence type="ECO:0000313" key="3">
    <source>
        <dbReference type="EMBL" id="QEC66660.1"/>
    </source>
</evidence>
<dbReference type="AlphaFoldDB" id="A0A5B8V5J6"/>
<dbReference type="Pfam" id="PF00171">
    <property type="entry name" value="Aldedh"/>
    <property type="match status" value="1"/>
</dbReference>
<dbReference type="Proteomes" id="UP000321533">
    <property type="component" value="Chromosome"/>
</dbReference>
<dbReference type="KEGG" id="pgin:FRZ67_04855"/>
<reference evidence="3 4" key="1">
    <citation type="journal article" date="2016" name="Int. J. Syst. Evol. Microbiol.">
        <title>Panacibacter ginsenosidivorans gen. nov., sp. nov., with ginsenoside converting activity isolated from soil of a ginseng field.</title>
        <authorList>
            <person name="Siddiqi M.Z."/>
            <person name="Muhammad Shafi S."/>
            <person name="Choi K.D."/>
            <person name="Im W.T."/>
        </authorList>
    </citation>
    <scope>NUCLEOTIDE SEQUENCE [LARGE SCALE GENOMIC DNA]</scope>
    <source>
        <strain evidence="3 4">Gsoil1550</strain>
    </source>
</reference>
<dbReference type="InterPro" id="IPR016161">
    <property type="entry name" value="Ald_DH/histidinol_DH"/>
</dbReference>
<dbReference type="PANTHER" id="PTHR43353">
    <property type="entry name" value="SUCCINATE-SEMIALDEHYDE DEHYDROGENASE, MITOCHONDRIAL"/>
    <property type="match status" value="1"/>
</dbReference>
<organism evidence="3 4">
    <name type="scientific">Panacibacter ginsenosidivorans</name>
    <dbReference type="NCBI Taxonomy" id="1813871"/>
    <lineage>
        <taxon>Bacteria</taxon>
        <taxon>Pseudomonadati</taxon>
        <taxon>Bacteroidota</taxon>
        <taxon>Chitinophagia</taxon>
        <taxon>Chitinophagales</taxon>
        <taxon>Chitinophagaceae</taxon>
        <taxon>Panacibacter</taxon>
    </lineage>
</organism>
<accession>A0A5B8V5J6</accession>
<dbReference type="Gene3D" id="3.40.309.10">
    <property type="entry name" value="Aldehyde Dehydrogenase, Chain A, domain 2"/>
    <property type="match status" value="1"/>
</dbReference>
<dbReference type="CDD" id="cd07129">
    <property type="entry name" value="ALDH_KGSADH"/>
    <property type="match status" value="1"/>
</dbReference>
<evidence type="ECO:0000256" key="1">
    <source>
        <dbReference type="ARBA" id="ARBA00023002"/>
    </source>
</evidence>
<name>A0A5B8V5J6_9BACT</name>
<evidence type="ECO:0000259" key="2">
    <source>
        <dbReference type="Pfam" id="PF00171"/>
    </source>
</evidence>
<dbReference type="Gene3D" id="3.40.605.10">
    <property type="entry name" value="Aldehyde Dehydrogenase, Chain A, domain 1"/>
    <property type="match status" value="1"/>
</dbReference>